<evidence type="ECO:0000313" key="11">
    <source>
        <dbReference type="Proteomes" id="UP000014760"/>
    </source>
</evidence>
<feature type="active site" evidence="6">
    <location>
        <position position="263"/>
    </location>
</feature>
<dbReference type="InterPro" id="IPR011856">
    <property type="entry name" value="tRNA_endonuc-like_dom_sf"/>
</dbReference>
<feature type="active site" evidence="6">
    <location>
        <position position="224"/>
    </location>
</feature>
<evidence type="ECO:0000256" key="3">
    <source>
        <dbReference type="ARBA" id="ARBA00022694"/>
    </source>
</evidence>
<evidence type="ECO:0000256" key="4">
    <source>
        <dbReference type="ARBA" id="ARBA00023239"/>
    </source>
</evidence>
<evidence type="ECO:0000313" key="9">
    <source>
        <dbReference type="EMBL" id="ELT88553.1"/>
    </source>
</evidence>
<evidence type="ECO:0000256" key="6">
    <source>
        <dbReference type="PIRSR" id="PIRSR017250-50"/>
    </source>
</evidence>
<dbReference type="OMA" id="RTFSLEW"/>
<comment type="catalytic activity">
    <reaction evidence="5">
        <text>pretRNA = a 3'-half-tRNA molecule with a 5'-OH end + a 5'-half-tRNA molecule with a 2',3'-cyclic phosphate end + an intron with a 2',3'-cyclic phosphate and a 5'-hydroxyl terminus.</text>
        <dbReference type="EC" id="4.6.1.16"/>
    </reaction>
</comment>
<keyword evidence="4" id="KW-0456">Lyase</keyword>
<dbReference type="OrthoDB" id="48041at2759"/>
<dbReference type="Pfam" id="PF26577">
    <property type="entry name" value="TSEN34_N"/>
    <property type="match status" value="1"/>
</dbReference>
<evidence type="ECO:0000259" key="7">
    <source>
        <dbReference type="Pfam" id="PF01974"/>
    </source>
</evidence>
<feature type="domain" description="tRNA intron endonuclease catalytic" evidence="7">
    <location>
        <begin position="196"/>
        <end position="268"/>
    </location>
</feature>
<dbReference type="Proteomes" id="UP000014760">
    <property type="component" value="Unassembled WGS sequence"/>
</dbReference>
<dbReference type="PANTHER" id="PTHR13070:SF0">
    <property type="entry name" value="TRNA-SPLICING ENDONUCLEASE SUBUNIT SEN34"/>
    <property type="match status" value="1"/>
</dbReference>
<gene>
    <name evidence="9" type="ORF">CAPTEDRAFT_218766</name>
</gene>
<dbReference type="GO" id="GO:0000379">
    <property type="term" value="P:tRNA-type intron splice site recognition and cleavage"/>
    <property type="evidence" value="ECO:0007669"/>
    <property type="project" value="InterPro"/>
</dbReference>
<proteinExistence type="inferred from homology"/>
<dbReference type="GO" id="GO:0000213">
    <property type="term" value="F:tRNA-intron lyase activity"/>
    <property type="evidence" value="ECO:0007669"/>
    <property type="project" value="UniProtKB-EC"/>
</dbReference>
<dbReference type="CDD" id="cd22363">
    <property type="entry name" value="tRNA-intron_lyase_C"/>
    <property type="match status" value="1"/>
</dbReference>
<dbReference type="STRING" id="283909.R7T5S4"/>
<accession>R7T5S4</accession>
<dbReference type="InterPro" id="IPR006677">
    <property type="entry name" value="tRNA_intron_Endonuc_cat-like"/>
</dbReference>
<feature type="domain" description="TSEN34 N-terminal" evidence="8">
    <location>
        <begin position="16"/>
        <end position="68"/>
    </location>
</feature>
<reference evidence="9 11" key="2">
    <citation type="journal article" date="2013" name="Nature">
        <title>Insights into bilaterian evolution from three spiralian genomes.</title>
        <authorList>
            <person name="Simakov O."/>
            <person name="Marletaz F."/>
            <person name="Cho S.J."/>
            <person name="Edsinger-Gonzales E."/>
            <person name="Havlak P."/>
            <person name="Hellsten U."/>
            <person name="Kuo D.H."/>
            <person name="Larsson T."/>
            <person name="Lv J."/>
            <person name="Arendt D."/>
            <person name="Savage R."/>
            <person name="Osoegawa K."/>
            <person name="de Jong P."/>
            <person name="Grimwood J."/>
            <person name="Chapman J.A."/>
            <person name="Shapiro H."/>
            <person name="Aerts A."/>
            <person name="Otillar R.P."/>
            <person name="Terry A.Y."/>
            <person name="Boore J.L."/>
            <person name="Grigoriev I.V."/>
            <person name="Lindberg D.R."/>
            <person name="Seaver E.C."/>
            <person name="Weisblat D.A."/>
            <person name="Putnam N.H."/>
            <person name="Rokhsar D.S."/>
        </authorList>
    </citation>
    <scope>NUCLEOTIDE SEQUENCE</scope>
    <source>
        <strain evidence="9 11">I ESC-2004</strain>
    </source>
</reference>
<evidence type="ECO:0000259" key="8">
    <source>
        <dbReference type="Pfam" id="PF26577"/>
    </source>
</evidence>
<evidence type="ECO:0000256" key="5">
    <source>
        <dbReference type="ARBA" id="ARBA00034031"/>
    </source>
</evidence>
<feature type="active site" evidence="6">
    <location>
        <position position="232"/>
    </location>
</feature>
<dbReference type="HOGENOM" id="CLU_049366_0_0_1"/>
<dbReference type="InterPro" id="IPR016690">
    <property type="entry name" value="TSEN34"/>
</dbReference>
<organism evidence="9">
    <name type="scientific">Capitella teleta</name>
    <name type="common">Polychaete worm</name>
    <dbReference type="NCBI Taxonomy" id="283909"/>
    <lineage>
        <taxon>Eukaryota</taxon>
        <taxon>Metazoa</taxon>
        <taxon>Spiralia</taxon>
        <taxon>Lophotrochozoa</taxon>
        <taxon>Annelida</taxon>
        <taxon>Polychaeta</taxon>
        <taxon>Sedentaria</taxon>
        <taxon>Scolecida</taxon>
        <taxon>Capitellidae</taxon>
        <taxon>Capitella</taxon>
    </lineage>
</organism>
<dbReference type="AlphaFoldDB" id="R7T5S4"/>
<name>R7T5S4_CAPTE</name>
<evidence type="ECO:0000256" key="2">
    <source>
        <dbReference type="ARBA" id="ARBA00012573"/>
    </source>
</evidence>
<evidence type="ECO:0000256" key="1">
    <source>
        <dbReference type="ARBA" id="ARBA00008078"/>
    </source>
</evidence>
<keyword evidence="3" id="KW-0819">tRNA processing</keyword>
<reference evidence="10" key="3">
    <citation type="submission" date="2015-06" db="UniProtKB">
        <authorList>
            <consortium name="EnsemblMetazoa"/>
        </authorList>
    </citation>
    <scope>IDENTIFICATION</scope>
</reference>
<reference evidence="11" key="1">
    <citation type="submission" date="2012-12" db="EMBL/GenBank/DDBJ databases">
        <authorList>
            <person name="Hellsten U."/>
            <person name="Grimwood J."/>
            <person name="Chapman J.A."/>
            <person name="Shapiro H."/>
            <person name="Aerts A."/>
            <person name="Otillar R.P."/>
            <person name="Terry A.Y."/>
            <person name="Boore J.L."/>
            <person name="Simakov O."/>
            <person name="Marletaz F."/>
            <person name="Cho S.-J."/>
            <person name="Edsinger-Gonzales E."/>
            <person name="Havlak P."/>
            <person name="Kuo D.-H."/>
            <person name="Larsson T."/>
            <person name="Lv J."/>
            <person name="Arendt D."/>
            <person name="Savage R."/>
            <person name="Osoegawa K."/>
            <person name="de Jong P."/>
            <person name="Lindberg D.R."/>
            <person name="Seaver E.C."/>
            <person name="Weisblat D.A."/>
            <person name="Putnam N.H."/>
            <person name="Grigoriev I.V."/>
            <person name="Rokhsar D.S."/>
        </authorList>
    </citation>
    <scope>NUCLEOTIDE SEQUENCE</scope>
    <source>
        <strain evidence="11">I ESC-2004</strain>
    </source>
</reference>
<dbReference type="PANTHER" id="PTHR13070">
    <property type="entry name" value="TRNA-SPLICING ENDONUCLEASE SUBUNIT SEN34-RELATED"/>
    <property type="match status" value="1"/>
</dbReference>
<dbReference type="EMBL" id="AMQN01003432">
    <property type="status" value="NOT_ANNOTATED_CDS"/>
    <property type="molecule type" value="Genomic_DNA"/>
</dbReference>
<dbReference type="EMBL" id="AMQN01003433">
    <property type="status" value="NOT_ANNOTATED_CDS"/>
    <property type="molecule type" value="Genomic_DNA"/>
</dbReference>
<protein>
    <recommendedName>
        <fullName evidence="2">tRNA-intron lyase</fullName>
        <ecNumber evidence="2">4.6.1.16</ecNumber>
    </recommendedName>
</protein>
<dbReference type="PIRSF" id="PIRSF017250">
    <property type="entry name" value="tRNA_splic_SEN34"/>
    <property type="match status" value="1"/>
</dbReference>
<sequence>MISNEHFLLLGKSSTDACSVREDHRIVGHLVGCLPRLPRQNISLGLPLQLLKEEAALLIQRGLAKVITDDSSLPLPNQEEVEKFVEKREDLYNDQRSSRREERKQVVLKHASKVLEGKKGKKRKELKKREEKGEHVTAEEWKAIDAMELDVDAMLNHNLQRENSFIQIHTATPELHRRREDIEFEWSFPATNADKLRCAAFSELWCRGFFLTSAGKFGGDFLVYPGDPCRFHSKYIAVCLPEDQKFTNLDMTSIARLGTAVKKLLILVDEMLKYGMYTSEKQTPLVPLPGSIQKWNHSSHSY</sequence>
<feature type="non-terminal residue" evidence="9">
    <location>
        <position position="1"/>
    </location>
</feature>
<dbReference type="EnsemblMetazoa" id="CapteT218766">
    <property type="protein sequence ID" value="CapteP218766"/>
    <property type="gene ID" value="CapteG218766"/>
</dbReference>
<dbReference type="GO" id="GO:0003676">
    <property type="term" value="F:nucleic acid binding"/>
    <property type="evidence" value="ECO:0007669"/>
    <property type="project" value="InterPro"/>
</dbReference>
<keyword evidence="11" id="KW-1185">Reference proteome</keyword>
<dbReference type="Gene3D" id="3.40.1350.10">
    <property type="match status" value="1"/>
</dbReference>
<dbReference type="Pfam" id="PF01974">
    <property type="entry name" value="tRNA_int_endo"/>
    <property type="match status" value="1"/>
</dbReference>
<dbReference type="EMBL" id="KB311801">
    <property type="protein sequence ID" value="ELT88553.1"/>
    <property type="molecule type" value="Genomic_DNA"/>
</dbReference>
<dbReference type="InterPro" id="IPR059049">
    <property type="entry name" value="TSEN34_N"/>
</dbReference>
<evidence type="ECO:0000313" key="10">
    <source>
        <dbReference type="EnsemblMetazoa" id="CapteP218766"/>
    </source>
</evidence>
<dbReference type="InterPro" id="IPR036167">
    <property type="entry name" value="tRNA_intron_Endo_cat-like_sf"/>
</dbReference>
<comment type="similarity">
    <text evidence="1">Belongs to the tRNA-intron endonuclease family.</text>
</comment>
<dbReference type="SUPFAM" id="SSF53032">
    <property type="entry name" value="tRNA-intron endonuclease catalytic domain-like"/>
    <property type="match status" value="1"/>
</dbReference>
<dbReference type="EC" id="4.6.1.16" evidence="2"/>
<dbReference type="GO" id="GO:0000214">
    <property type="term" value="C:tRNA-intron endonuclease complex"/>
    <property type="evidence" value="ECO:0007669"/>
    <property type="project" value="InterPro"/>
</dbReference>